<dbReference type="PANTHER" id="PTHR43628:SF1">
    <property type="entry name" value="CHITIN SYNTHASE REGULATORY FACTOR 2-RELATED"/>
    <property type="match status" value="1"/>
</dbReference>
<feature type="region of interest" description="Disordered" evidence="2">
    <location>
        <begin position="74"/>
        <end position="127"/>
    </location>
</feature>
<evidence type="ECO:0008006" key="5">
    <source>
        <dbReference type="Google" id="ProtNLM"/>
    </source>
</evidence>
<evidence type="ECO:0000256" key="1">
    <source>
        <dbReference type="SAM" id="Coils"/>
    </source>
</evidence>
<feature type="region of interest" description="Disordered" evidence="2">
    <location>
        <begin position="925"/>
        <end position="962"/>
    </location>
</feature>
<protein>
    <recommendedName>
        <fullName evidence="5">Peptidoglycan-binding protein</fullName>
    </recommendedName>
</protein>
<dbReference type="SUPFAM" id="SSF81901">
    <property type="entry name" value="HCP-like"/>
    <property type="match status" value="1"/>
</dbReference>
<gene>
    <name evidence="3" type="ORF">SLNSH_02365</name>
</gene>
<name>A0A2T1HY97_9HYPH</name>
<dbReference type="SMART" id="SM00671">
    <property type="entry name" value="SEL1"/>
    <property type="match status" value="4"/>
</dbReference>
<reference evidence="4" key="1">
    <citation type="submission" date="2018-03" db="EMBL/GenBank/DDBJ databases">
        <authorList>
            <person name="Sun L."/>
            <person name="Liu H."/>
            <person name="Chen W."/>
            <person name="Huang K."/>
            <person name="Liu W."/>
            <person name="Gao X."/>
        </authorList>
    </citation>
    <scope>NUCLEOTIDE SEQUENCE [LARGE SCALE GENOMIC DNA]</scope>
    <source>
        <strain evidence="4">SH9</strain>
    </source>
</reference>
<feature type="compositionally biased region" description="Low complexity" evidence="2">
    <location>
        <begin position="1019"/>
        <end position="1035"/>
    </location>
</feature>
<dbReference type="Proteomes" id="UP000239772">
    <property type="component" value="Unassembled WGS sequence"/>
</dbReference>
<dbReference type="InterPro" id="IPR006597">
    <property type="entry name" value="Sel1-like"/>
</dbReference>
<feature type="region of interest" description="Disordered" evidence="2">
    <location>
        <begin position="1293"/>
        <end position="1330"/>
    </location>
</feature>
<evidence type="ECO:0000313" key="3">
    <source>
        <dbReference type="EMBL" id="PSC06667.1"/>
    </source>
</evidence>
<dbReference type="PANTHER" id="PTHR43628">
    <property type="entry name" value="ACTIVATOR OF C KINASE PROTEIN 1-RELATED"/>
    <property type="match status" value="1"/>
</dbReference>
<proteinExistence type="predicted"/>
<dbReference type="EMBL" id="PVZS01000002">
    <property type="protein sequence ID" value="PSC06667.1"/>
    <property type="molecule type" value="Genomic_DNA"/>
</dbReference>
<accession>A0A2T1HY97</accession>
<dbReference type="Pfam" id="PF08238">
    <property type="entry name" value="Sel1"/>
    <property type="match status" value="4"/>
</dbReference>
<feature type="coiled-coil region" evidence="1">
    <location>
        <begin position="360"/>
        <end position="412"/>
    </location>
</feature>
<feature type="region of interest" description="Disordered" evidence="2">
    <location>
        <begin position="1"/>
        <end position="27"/>
    </location>
</feature>
<dbReference type="InterPro" id="IPR052945">
    <property type="entry name" value="Mitotic_Regulator"/>
</dbReference>
<evidence type="ECO:0000313" key="4">
    <source>
        <dbReference type="Proteomes" id="UP000239772"/>
    </source>
</evidence>
<sequence>MNMARKGRFTARAGSGRRASVRSGLPARTSVTMKQAIPWSVKGVDANARDAAKDAARRAGMTLGEWLNTVIVETASEREQREAHEQREAGEGREPADMRGQPERREPGADERGRSSQQDYAEEERAAEKLASLEARLEQLARRAADTALPRSAIRDERDLGEPLPERNDLASILERAMRENRARTDAVEEKTATALDSMVRFMERSDTRRRDEMTSLAQAQERTSAALKEALALVTGRMDSLERSISQKSSTELEPIKTAILRLEQRLESRAQAPDGSASARATASMKDLEARLVDIADKLSETEQNSKRDAERARSARIARIEQKLAAVLDVLDGRSPEPAPFDAADDEDEPTAPAHTLDEAISQIRARQERLQGARARRTEDNERTAALLDGLRGDVVNLSQRIDAMDERAFPTVEAMRRELADLARSVQAIHHRSDFAALERSVADLAGRVESWARSGSADAILGPAQRVMDDMRSLVDELRPVANLTALREDIGQLALKLDRAPAAGMPAEVVETILSQIADVRATVAKAARPVSLEPLEKQVAALGQRLDLVLAKRSRGGGGETASGLAELSDAAAEIREALGRLNPEETFSRLERRLDDIGQKIEASSRDSDRGEFDDLRSRLDRVQTTLERRTEAPDLSPLESMIRSLGEKLETVRSAPQDTPSLDDLAAQLSSMTAALERSGEGFTALRSMERSIGDLFAKIDDAKNGALEAADVAARKAAEQAAALFSSGGQARGGSEFAEVRTRQTLEAVHDTLEKIVERLGMLEADMASDRVRLLDVAEKATRTGSPAAASTSPNDRPAVAAASAAAQKMAAAAAAAEAARALAPEASRPAAPKPAPRPAAERPAQPPMLPVMDLAEDLPLEPGSGRPSPTAADPDAGRGELQESAQASFIAAARKAAQAAQAAEDAPKSLLGSIRAGDGAAKPAKKSKPAKRAEADLAETAAAGGSKVDQVRAYVEAKRRPILIGLAAVVLALSSAQVARNFLESETADPGASGPRIDVPARDPAKQSKAPAAAPEKQAAAPASAPPSAPAQSFTAAGPVNPPTTAFTRPGEAKDPTTVGSLGPAPSVATAPPLPNAPSLGPDIGQPSILLPAGQWPKGLQKAAEQNDPAALYEVASRLNDGRGAARDPKLAAKWFEKAAGLGLAPAQYRLGSIYEKGVGVPKDLAQAKSWYQRAADAGNAKAMHNLGVLIAEGAGGKPDYAAAAVWFRKAAELGVRDSQYNLAILTARGLGVQQNLRESWLWFSLAYAQGDQDAGKKRDEVAARMDADALKAAQAALQAFKAKPQDPKVNDVASPAGGWEQEPIGQQPLPKGKSARL</sequence>
<keyword evidence="1" id="KW-0175">Coiled coil</keyword>
<feature type="compositionally biased region" description="Low complexity" evidence="2">
    <location>
        <begin position="11"/>
        <end position="24"/>
    </location>
</feature>
<feature type="compositionally biased region" description="Basic and acidic residues" evidence="2">
    <location>
        <begin position="75"/>
        <end position="114"/>
    </location>
</feature>
<dbReference type="InterPro" id="IPR011990">
    <property type="entry name" value="TPR-like_helical_dom_sf"/>
</dbReference>
<organism evidence="3 4">
    <name type="scientific">Alsobacter soli</name>
    <dbReference type="NCBI Taxonomy" id="2109933"/>
    <lineage>
        <taxon>Bacteria</taxon>
        <taxon>Pseudomonadati</taxon>
        <taxon>Pseudomonadota</taxon>
        <taxon>Alphaproteobacteria</taxon>
        <taxon>Hyphomicrobiales</taxon>
        <taxon>Alsobacteraceae</taxon>
        <taxon>Alsobacter</taxon>
    </lineage>
</organism>
<keyword evidence="4" id="KW-1185">Reference proteome</keyword>
<feature type="compositionally biased region" description="Polar residues" evidence="2">
    <location>
        <begin position="794"/>
        <end position="806"/>
    </location>
</feature>
<feature type="region of interest" description="Disordered" evidence="2">
    <location>
        <begin position="332"/>
        <end position="356"/>
    </location>
</feature>
<feature type="region of interest" description="Disordered" evidence="2">
    <location>
        <begin position="794"/>
        <end position="813"/>
    </location>
</feature>
<evidence type="ECO:0000256" key="2">
    <source>
        <dbReference type="SAM" id="MobiDB-lite"/>
    </source>
</evidence>
<feature type="region of interest" description="Disordered" evidence="2">
    <location>
        <begin position="835"/>
        <end position="894"/>
    </location>
</feature>
<feature type="region of interest" description="Disordered" evidence="2">
    <location>
        <begin position="998"/>
        <end position="1105"/>
    </location>
</feature>
<dbReference type="Gene3D" id="1.25.40.10">
    <property type="entry name" value="Tetratricopeptide repeat domain"/>
    <property type="match status" value="1"/>
</dbReference>
<comment type="caution">
    <text evidence="3">The sequence shown here is derived from an EMBL/GenBank/DDBJ whole genome shotgun (WGS) entry which is preliminary data.</text>
</comment>